<protein>
    <submittedName>
        <fullName evidence="1">Uncharacterized protein</fullName>
    </submittedName>
</protein>
<gene>
    <name evidence="1" type="ORF">CCAM_LOCUS31635</name>
</gene>
<name>A0A484MN13_9ASTE</name>
<dbReference type="AlphaFoldDB" id="A0A484MN13"/>
<keyword evidence="2" id="KW-1185">Reference proteome</keyword>
<evidence type="ECO:0000313" key="1">
    <source>
        <dbReference type="EMBL" id="VFQ89859.1"/>
    </source>
</evidence>
<dbReference type="Proteomes" id="UP000595140">
    <property type="component" value="Unassembled WGS sequence"/>
</dbReference>
<organism evidence="1 2">
    <name type="scientific">Cuscuta campestris</name>
    <dbReference type="NCBI Taxonomy" id="132261"/>
    <lineage>
        <taxon>Eukaryota</taxon>
        <taxon>Viridiplantae</taxon>
        <taxon>Streptophyta</taxon>
        <taxon>Embryophyta</taxon>
        <taxon>Tracheophyta</taxon>
        <taxon>Spermatophyta</taxon>
        <taxon>Magnoliopsida</taxon>
        <taxon>eudicotyledons</taxon>
        <taxon>Gunneridae</taxon>
        <taxon>Pentapetalae</taxon>
        <taxon>asterids</taxon>
        <taxon>lamiids</taxon>
        <taxon>Solanales</taxon>
        <taxon>Convolvulaceae</taxon>
        <taxon>Cuscuteae</taxon>
        <taxon>Cuscuta</taxon>
        <taxon>Cuscuta subgen. Grammica</taxon>
        <taxon>Cuscuta sect. Cleistogrammica</taxon>
    </lineage>
</organism>
<dbReference type="EMBL" id="OOIL02003913">
    <property type="protein sequence ID" value="VFQ89859.1"/>
    <property type="molecule type" value="Genomic_DNA"/>
</dbReference>
<sequence length="166" mass="19152">MSISIQHLASLVRIRWAVLESMIHGFPKDIIVGKSAKFESSLESYANKELFDCQQVEVPASSAYQGILKILTELSFFFQCECSRWVHAESSLLAGALRYFQQNGNFNASTDQQNRNFNASTDQQNGNFTMYRFAGTIRWILIFRSDSRSCFELRQLRFTVLFFVVF</sequence>
<evidence type="ECO:0000313" key="2">
    <source>
        <dbReference type="Proteomes" id="UP000595140"/>
    </source>
</evidence>
<accession>A0A484MN13</accession>
<proteinExistence type="predicted"/>
<reference evidence="1 2" key="1">
    <citation type="submission" date="2018-04" db="EMBL/GenBank/DDBJ databases">
        <authorList>
            <person name="Vogel A."/>
        </authorList>
    </citation>
    <scope>NUCLEOTIDE SEQUENCE [LARGE SCALE GENOMIC DNA]</scope>
</reference>